<proteinExistence type="predicted"/>
<dbReference type="Proteomes" id="UP000295030">
    <property type="component" value="Unassembled WGS sequence"/>
</dbReference>
<protein>
    <submittedName>
        <fullName evidence="1">Uncharacterized protein</fullName>
    </submittedName>
</protein>
<organism evidence="1 2">
    <name type="scientific">Ancylobacter aquaticus</name>
    <dbReference type="NCBI Taxonomy" id="100"/>
    <lineage>
        <taxon>Bacteria</taxon>
        <taxon>Pseudomonadati</taxon>
        <taxon>Pseudomonadota</taxon>
        <taxon>Alphaproteobacteria</taxon>
        <taxon>Hyphomicrobiales</taxon>
        <taxon>Xanthobacteraceae</taxon>
        <taxon>Ancylobacter</taxon>
    </lineage>
</organism>
<sequence length="90" mass="9649">MTVRLGADGIIHIAGVCGVEDAEPLLRYLLAAPEPRVDWHQCEGAHTAIVQLLLKVRPAIDGAPLGDFLNQHIAPLVSPRYAGETALFKA</sequence>
<comment type="caution">
    <text evidence="1">The sequence shown here is derived from an EMBL/GenBank/DDBJ whole genome shotgun (WGS) entry which is preliminary data.</text>
</comment>
<evidence type="ECO:0000313" key="2">
    <source>
        <dbReference type="Proteomes" id="UP000295030"/>
    </source>
</evidence>
<name>A0A4R1HFZ9_ANCAQ</name>
<keyword evidence="2" id="KW-1185">Reference proteome</keyword>
<evidence type="ECO:0000313" key="1">
    <source>
        <dbReference type="EMBL" id="TCK19771.1"/>
    </source>
</evidence>
<dbReference type="AlphaFoldDB" id="A0A4R1HFZ9"/>
<dbReference type="RefSeq" id="WP_131837265.1">
    <property type="nucleotide sequence ID" value="NZ_SMFY01000005.1"/>
</dbReference>
<gene>
    <name evidence="1" type="ORF">EV667_4232</name>
</gene>
<accession>A0A4R1HFZ9</accession>
<dbReference type="EMBL" id="SMFY01000005">
    <property type="protein sequence ID" value="TCK19771.1"/>
    <property type="molecule type" value="Genomic_DNA"/>
</dbReference>
<dbReference type="OrthoDB" id="7585928at2"/>
<reference evidence="1 2" key="1">
    <citation type="submission" date="2019-03" db="EMBL/GenBank/DDBJ databases">
        <title>Genomic Encyclopedia of Type Strains, Phase IV (KMG-IV): sequencing the most valuable type-strain genomes for metagenomic binning, comparative biology and taxonomic classification.</title>
        <authorList>
            <person name="Goeker M."/>
        </authorList>
    </citation>
    <scope>NUCLEOTIDE SEQUENCE [LARGE SCALE GENOMIC DNA]</scope>
    <source>
        <strain evidence="1 2">DSM 101</strain>
    </source>
</reference>